<gene>
    <name evidence="1" type="ORF">ACFP71_08700</name>
</gene>
<comment type="caution">
    <text evidence="1">The sequence shown here is derived from an EMBL/GenBank/DDBJ whole genome shotgun (WGS) entry which is preliminary data.</text>
</comment>
<protein>
    <submittedName>
        <fullName evidence="1">Uncharacterized protein</fullName>
    </submittedName>
</protein>
<name>A0ABW1X8G0_9CELL</name>
<dbReference type="EMBL" id="JBHSTM010000004">
    <property type="protein sequence ID" value="MFC6424902.1"/>
    <property type="molecule type" value="Genomic_DNA"/>
</dbReference>
<evidence type="ECO:0000313" key="1">
    <source>
        <dbReference type="EMBL" id="MFC6424902.1"/>
    </source>
</evidence>
<sequence>MDTLDQILGRLVGCELASVQFVRDYVQLRFEPSSGPDEPVLTCNAPPVVEQDGRRLSDGDGGWADALRALIGQTVIGTDATTGIGIHFESGPLRMSPTRDELTGPEIALLTGFEDGVWMVWRHGEPPFEDG</sequence>
<dbReference type="RefSeq" id="WP_204809089.1">
    <property type="nucleotide sequence ID" value="NZ_BAAAIY010000006.1"/>
</dbReference>
<organism evidence="1 2">
    <name type="scientific">Oerskovia paurometabola</name>
    <dbReference type="NCBI Taxonomy" id="162170"/>
    <lineage>
        <taxon>Bacteria</taxon>
        <taxon>Bacillati</taxon>
        <taxon>Actinomycetota</taxon>
        <taxon>Actinomycetes</taxon>
        <taxon>Micrococcales</taxon>
        <taxon>Cellulomonadaceae</taxon>
        <taxon>Oerskovia</taxon>
    </lineage>
</organism>
<proteinExistence type="predicted"/>
<reference evidence="2" key="1">
    <citation type="journal article" date="2019" name="Int. J. Syst. Evol. Microbiol.">
        <title>The Global Catalogue of Microorganisms (GCM) 10K type strain sequencing project: providing services to taxonomists for standard genome sequencing and annotation.</title>
        <authorList>
            <consortium name="The Broad Institute Genomics Platform"/>
            <consortium name="The Broad Institute Genome Sequencing Center for Infectious Disease"/>
            <person name="Wu L."/>
            <person name="Ma J."/>
        </authorList>
    </citation>
    <scope>NUCLEOTIDE SEQUENCE [LARGE SCALE GENOMIC DNA]</scope>
    <source>
        <strain evidence="2">CCUG 47105</strain>
    </source>
</reference>
<accession>A0ABW1X8G0</accession>
<dbReference type="Proteomes" id="UP001596305">
    <property type="component" value="Unassembled WGS sequence"/>
</dbReference>
<keyword evidence="2" id="KW-1185">Reference proteome</keyword>
<evidence type="ECO:0000313" key="2">
    <source>
        <dbReference type="Proteomes" id="UP001596305"/>
    </source>
</evidence>